<accession>A0A9X1B5G4</accession>
<evidence type="ECO:0000256" key="1">
    <source>
        <dbReference type="SAM" id="MobiDB-lite"/>
    </source>
</evidence>
<protein>
    <submittedName>
        <fullName evidence="3">Uncharacterized protein</fullName>
    </submittedName>
</protein>
<reference evidence="3 4" key="1">
    <citation type="journal article" date="2020" name="Microorganisms">
        <title>Osmotic Adaptation and Compatible Solute Biosynthesis of Phototrophic Bacteria as Revealed from Genome Analyses.</title>
        <authorList>
            <person name="Imhoff J.F."/>
            <person name="Rahn T."/>
            <person name="Kunzel S."/>
            <person name="Keller A."/>
            <person name="Neulinger S.C."/>
        </authorList>
    </citation>
    <scope>NUCLEOTIDE SEQUENCE [LARGE SCALE GENOMIC DNA]</scope>
    <source>
        <strain evidence="3 4">DSM 25653</strain>
    </source>
</reference>
<dbReference type="RefSeq" id="WP_200247400.1">
    <property type="nucleotide sequence ID" value="NZ_NRRY01000040.1"/>
</dbReference>
<evidence type="ECO:0000313" key="4">
    <source>
        <dbReference type="Proteomes" id="UP001138768"/>
    </source>
</evidence>
<keyword evidence="4" id="KW-1185">Reference proteome</keyword>
<proteinExistence type="predicted"/>
<feature type="region of interest" description="Disordered" evidence="1">
    <location>
        <begin position="21"/>
        <end position="40"/>
    </location>
</feature>
<comment type="caution">
    <text evidence="3">The sequence shown here is derived from an EMBL/GenBank/DDBJ whole genome shotgun (WGS) entry which is preliminary data.</text>
</comment>
<keyword evidence="2" id="KW-1133">Transmembrane helix</keyword>
<name>A0A9X1B5G4_9GAMM</name>
<gene>
    <name evidence="3" type="ORF">CKO42_18770</name>
</gene>
<keyword evidence="2" id="KW-0472">Membrane</keyword>
<evidence type="ECO:0000313" key="3">
    <source>
        <dbReference type="EMBL" id="MBK1620443.1"/>
    </source>
</evidence>
<dbReference type="AlphaFoldDB" id="A0A9X1B5G4"/>
<organism evidence="3 4">
    <name type="scientific">Lamprobacter modestohalophilus</name>
    <dbReference type="NCBI Taxonomy" id="1064514"/>
    <lineage>
        <taxon>Bacteria</taxon>
        <taxon>Pseudomonadati</taxon>
        <taxon>Pseudomonadota</taxon>
        <taxon>Gammaproteobacteria</taxon>
        <taxon>Chromatiales</taxon>
        <taxon>Chromatiaceae</taxon>
        <taxon>Lamprobacter</taxon>
    </lineage>
</organism>
<feature type="transmembrane region" description="Helical" evidence="2">
    <location>
        <begin position="95"/>
        <end position="116"/>
    </location>
</feature>
<evidence type="ECO:0000256" key="2">
    <source>
        <dbReference type="SAM" id="Phobius"/>
    </source>
</evidence>
<keyword evidence="2" id="KW-0812">Transmembrane</keyword>
<dbReference type="Proteomes" id="UP001138768">
    <property type="component" value="Unassembled WGS sequence"/>
</dbReference>
<feature type="transmembrane region" description="Helical" evidence="2">
    <location>
        <begin position="122"/>
        <end position="144"/>
    </location>
</feature>
<dbReference type="EMBL" id="NRRY01000040">
    <property type="protein sequence ID" value="MBK1620443.1"/>
    <property type="molecule type" value="Genomic_DNA"/>
</dbReference>
<sequence>MSTRQDEIRDAIRGFADHIEPAVDPDQASPGTAAVHNEHPPLQRAENGGFVVHVGDTLFGQGPVDPDKAHHAYVMSRSEPPMTREMPTDRSNLKLLIGSVFFWVIAILPLYIARFLPDLQHHWFDAVGFFSLFLAAATTVMCAVEMRR</sequence>